<keyword evidence="6 13" id="KW-0547">Nucleotide-binding</keyword>
<dbReference type="EMBL" id="PCYL01000027">
    <property type="protein sequence ID" value="PIR46832.1"/>
    <property type="molecule type" value="Genomic_DNA"/>
</dbReference>
<comment type="cofactor">
    <cofactor evidence="13">
        <name>Zn(2+)</name>
        <dbReference type="ChEBI" id="CHEBI:29105"/>
    </cofactor>
    <text evidence="13">Binds 1 zinc ion per subunit.</text>
</comment>
<dbReference type="Proteomes" id="UP000230833">
    <property type="component" value="Unassembled WGS sequence"/>
</dbReference>
<evidence type="ECO:0000256" key="1">
    <source>
        <dbReference type="ARBA" id="ARBA00008226"/>
    </source>
</evidence>
<dbReference type="FunFam" id="3.40.50.800:FF:000001">
    <property type="entry name" value="Threonine--tRNA ligase"/>
    <property type="match status" value="1"/>
</dbReference>
<dbReference type="Pfam" id="PF03129">
    <property type="entry name" value="HGTP_anticodon"/>
    <property type="match status" value="1"/>
</dbReference>
<keyword evidence="8 13" id="KW-0067">ATP-binding</keyword>
<organism evidence="15 16">
    <name type="scientific">Candidatus Vogelbacteria bacterium CG10_big_fil_rev_8_21_14_0_10_45_14</name>
    <dbReference type="NCBI Taxonomy" id="1975042"/>
    <lineage>
        <taxon>Bacteria</taxon>
        <taxon>Candidatus Vogeliibacteriota</taxon>
    </lineage>
</organism>
<feature type="binding site" evidence="13">
    <location>
        <position position="277"/>
    </location>
    <ligand>
        <name>Zn(2+)</name>
        <dbReference type="ChEBI" id="CHEBI:29105"/>
        <note>catalytic</note>
    </ligand>
</feature>
<feature type="binding site" evidence="13">
    <location>
        <position position="457"/>
    </location>
    <ligand>
        <name>Zn(2+)</name>
        <dbReference type="ChEBI" id="CHEBI:29105"/>
        <note>catalytic</note>
    </ligand>
</feature>
<keyword evidence="7 13" id="KW-0862">Zinc</keyword>
<dbReference type="SUPFAM" id="SSF52954">
    <property type="entry name" value="Class II aaRS ABD-related"/>
    <property type="match status" value="1"/>
</dbReference>
<evidence type="ECO:0000313" key="16">
    <source>
        <dbReference type="Proteomes" id="UP000230833"/>
    </source>
</evidence>
<feature type="domain" description="Aminoacyl-transfer RNA synthetases class-II family profile" evidence="14">
    <location>
        <begin position="171"/>
        <end position="480"/>
    </location>
</feature>
<dbReference type="PANTHER" id="PTHR11451">
    <property type="entry name" value="THREONINE-TRNA LIGASE"/>
    <property type="match status" value="1"/>
</dbReference>
<dbReference type="InterPro" id="IPR002320">
    <property type="entry name" value="Thr-tRNA-ligase_IIa"/>
</dbReference>
<dbReference type="InterPro" id="IPR004154">
    <property type="entry name" value="Anticodon-bd"/>
</dbReference>
<dbReference type="PRINTS" id="PR01047">
    <property type="entry name" value="TRNASYNTHTHR"/>
</dbReference>
<evidence type="ECO:0000256" key="8">
    <source>
        <dbReference type="ARBA" id="ARBA00022840"/>
    </source>
</evidence>
<dbReference type="CDD" id="cd00771">
    <property type="entry name" value="ThrRS_core"/>
    <property type="match status" value="1"/>
</dbReference>
<evidence type="ECO:0000256" key="12">
    <source>
        <dbReference type="ARBA" id="ARBA00049515"/>
    </source>
</evidence>
<evidence type="ECO:0000259" key="14">
    <source>
        <dbReference type="PROSITE" id="PS50862"/>
    </source>
</evidence>
<keyword evidence="4 13" id="KW-0436">Ligase</keyword>
<comment type="caution">
    <text evidence="13">Lacks conserved residue(s) required for the propagation of feature annotation.</text>
</comment>
<dbReference type="InterPro" id="IPR018163">
    <property type="entry name" value="Thr/Ala-tRNA-synth_IIc_edit"/>
</dbReference>
<keyword evidence="9 13" id="KW-0694">RNA-binding</keyword>
<comment type="similarity">
    <text evidence="1 13">Belongs to the class-II aminoacyl-tRNA synthetase family.</text>
</comment>
<comment type="catalytic activity">
    <reaction evidence="12 13">
        <text>tRNA(Thr) + L-threonine + ATP = L-threonyl-tRNA(Thr) + AMP + diphosphate + H(+)</text>
        <dbReference type="Rhea" id="RHEA:24624"/>
        <dbReference type="Rhea" id="RHEA-COMP:9670"/>
        <dbReference type="Rhea" id="RHEA-COMP:9704"/>
        <dbReference type="ChEBI" id="CHEBI:15378"/>
        <dbReference type="ChEBI" id="CHEBI:30616"/>
        <dbReference type="ChEBI" id="CHEBI:33019"/>
        <dbReference type="ChEBI" id="CHEBI:57926"/>
        <dbReference type="ChEBI" id="CHEBI:78442"/>
        <dbReference type="ChEBI" id="CHEBI:78534"/>
        <dbReference type="ChEBI" id="CHEBI:456215"/>
        <dbReference type="EC" id="6.1.1.3"/>
    </reaction>
</comment>
<dbReference type="Gene3D" id="3.30.54.20">
    <property type="match status" value="1"/>
</dbReference>
<dbReference type="CDD" id="cd00860">
    <property type="entry name" value="ThrRS_anticodon"/>
    <property type="match status" value="1"/>
</dbReference>
<name>A0A2H0RJU5_9BACT</name>
<dbReference type="FunFam" id="3.30.980.10:FF:000005">
    <property type="entry name" value="Threonyl-tRNA synthetase, mitochondrial"/>
    <property type="match status" value="1"/>
</dbReference>
<dbReference type="Gene3D" id="3.30.930.10">
    <property type="entry name" value="Bira Bifunctional Protein, Domain 2"/>
    <property type="match status" value="1"/>
</dbReference>
<dbReference type="Pfam" id="PF07973">
    <property type="entry name" value="tRNA_SAD"/>
    <property type="match status" value="1"/>
</dbReference>
<dbReference type="AlphaFoldDB" id="A0A2H0RJU5"/>
<evidence type="ECO:0000256" key="3">
    <source>
        <dbReference type="ARBA" id="ARBA00022555"/>
    </source>
</evidence>
<dbReference type="PROSITE" id="PS50862">
    <property type="entry name" value="AA_TRNA_LIGASE_II"/>
    <property type="match status" value="1"/>
</dbReference>
<dbReference type="GO" id="GO:0046872">
    <property type="term" value="F:metal ion binding"/>
    <property type="evidence" value="ECO:0007669"/>
    <property type="project" value="UniProtKB-KW"/>
</dbReference>
<dbReference type="Gene3D" id="3.30.980.10">
    <property type="entry name" value="Threonyl-trna Synthetase, Chain A, domain 2"/>
    <property type="match status" value="1"/>
</dbReference>
<evidence type="ECO:0000256" key="10">
    <source>
        <dbReference type="ARBA" id="ARBA00022917"/>
    </source>
</evidence>
<dbReference type="InterPro" id="IPR036621">
    <property type="entry name" value="Anticodon-bd_dom_sf"/>
</dbReference>
<dbReference type="PANTHER" id="PTHR11451:SF44">
    <property type="entry name" value="THREONINE--TRNA LIGASE, CHLOROPLASTIC_MITOCHONDRIAL 2"/>
    <property type="match status" value="1"/>
</dbReference>
<evidence type="ECO:0000313" key="15">
    <source>
        <dbReference type="EMBL" id="PIR46832.1"/>
    </source>
</evidence>
<accession>A0A2H0RJU5</accession>
<keyword evidence="11 13" id="KW-0030">Aminoacyl-tRNA synthetase</keyword>
<comment type="caution">
    <text evidence="15">The sequence shown here is derived from an EMBL/GenBank/DDBJ whole genome shotgun (WGS) entry which is preliminary data.</text>
</comment>
<evidence type="ECO:0000256" key="2">
    <source>
        <dbReference type="ARBA" id="ARBA00022490"/>
    </source>
</evidence>
<evidence type="ECO:0000256" key="6">
    <source>
        <dbReference type="ARBA" id="ARBA00022741"/>
    </source>
</evidence>
<dbReference type="SUPFAM" id="SSF55186">
    <property type="entry name" value="ThrRS/AlaRS common domain"/>
    <property type="match status" value="1"/>
</dbReference>
<evidence type="ECO:0000256" key="4">
    <source>
        <dbReference type="ARBA" id="ARBA00022598"/>
    </source>
</evidence>
<dbReference type="EC" id="6.1.1.3" evidence="13"/>
<dbReference type="SUPFAM" id="SSF55681">
    <property type="entry name" value="Class II aaRS and biotin synthetases"/>
    <property type="match status" value="1"/>
</dbReference>
<keyword evidence="2 13" id="KW-0963">Cytoplasm</keyword>
<reference evidence="15 16" key="1">
    <citation type="submission" date="2017-09" db="EMBL/GenBank/DDBJ databases">
        <title>Depth-based differentiation of microbial function through sediment-hosted aquifers and enrichment of novel symbionts in the deep terrestrial subsurface.</title>
        <authorList>
            <person name="Probst A.J."/>
            <person name="Ladd B."/>
            <person name="Jarett J.K."/>
            <person name="Geller-Mcgrath D.E."/>
            <person name="Sieber C.M."/>
            <person name="Emerson J.B."/>
            <person name="Anantharaman K."/>
            <person name="Thomas B.C."/>
            <person name="Malmstrom R."/>
            <person name="Stieglmeier M."/>
            <person name="Klingl A."/>
            <person name="Woyke T."/>
            <person name="Ryan C.M."/>
            <person name="Banfield J.F."/>
        </authorList>
    </citation>
    <scope>NUCLEOTIDE SEQUENCE [LARGE SCALE GENOMIC DNA]</scope>
    <source>
        <strain evidence="15">CG10_big_fil_rev_8_21_14_0_10_45_14</strain>
    </source>
</reference>
<dbReference type="Pfam" id="PF00587">
    <property type="entry name" value="tRNA-synt_2b"/>
    <property type="match status" value="1"/>
</dbReference>
<evidence type="ECO:0000256" key="5">
    <source>
        <dbReference type="ARBA" id="ARBA00022723"/>
    </source>
</evidence>
<dbReference type="FunFam" id="3.30.930.10:FF:000002">
    <property type="entry name" value="Threonine--tRNA ligase"/>
    <property type="match status" value="1"/>
</dbReference>
<protein>
    <recommendedName>
        <fullName evidence="13">Threonine--tRNA ligase</fullName>
        <ecNumber evidence="13">6.1.1.3</ecNumber>
    </recommendedName>
    <alternativeName>
        <fullName evidence="13">Threonyl-tRNA synthetase</fullName>
        <shortName evidence="13">ThrRS</shortName>
    </alternativeName>
</protein>
<keyword evidence="10 13" id="KW-0648">Protein biosynthesis</keyword>
<comment type="subunit">
    <text evidence="13">Homodimer.</text>
</comment>
<dbReference type="GO" id="GO:0005524">
    <property type="term" value="F:ATP binding"/>
    <property type="evidence" value="ECO:0007669"/>
    <property type="project" value="UniProtKB-UniRule"/>
</dbReference>
<feature type="binding site" evidence="13">
    <location>
        <position position="328"/>
    </location>
    <ligand>
        <name>Zn(2+)</name>
        <dbReference type="ChEBI" id="CHEBI:29105"/>
        <note>catalytic</note>
    </ligand>
</feature>
<dbReference type="GO" id="GO:0005737">
    <property type="term" value="C:cytoplasm"/>
    <property type="evidence" value="ECO:0007669"/>
    <property type="project" value="UniProtKB-SubCell"/>
</dbReference>
<evidence type="ECO:0000256" key="9">
    <source>
        <dbReference type="ARBA" id="ARBA00022884"/>
    </source>
</evidence>
<sequence>MAESNVSKVEAIRHSLAHLLASAVLERDPSALLGVGPVIEHGFYYDIRLSKPMSESDMESIESRMRELASQNLPFDRQEVSADEARKLFASQPMKLELIDEFAKEEQKLTVYKTGEFLDLCRGGHVNNTSEIADGSWKLDKIAGAYWRGNEKNEMLTRIYGLAFETKNELDKHLEMLAEAEKRDHRKLGKELDLFTFSPLVGSGLPLFTPKGTIIFNLLNDYVWKLRRERGYMKVDVPHITKPDLYKTSGHWDKFSEELFHVSTREGNEYALKPMNCPHHIQIFARKPVSYREMPIRYAETTKVYRDEQSGELSGLSRVLSITQDDAHVFCRHSQMKDEFFKIWDIIEKFYGRIGFDLRVRLSFHDPKKMERYLGTPEIWKKAEDSLREIAKERGAVVEEALGEAALYGPKVDFMAKDAIGREHQVATIQLDLNMPTRFSLSCTNESGEKEGVVMLHAAIMGSIERFMNVLIEHFAGAFPVWLSPVQVAVLPIGEKHVEYARRVYDELFAKELRVELWNANDTLGSKIRRAKLEKIPYYLVIGDKEEADGNVTVESRDNGKISPKTLDEFVDMLNKI</sequence>
<keyword evidence="5 13" id="KW-0479">Metal-binding</keyword>
<dbReference type="GO" id="GO:0004829">
    <property type="term" value="F:threonine-tRNA ligase activity"/>
    <property type="evidence" value="ECO:0007669"/>
    <property type="project" value="UniProtKB-UniRule"/>
</dbReference>
<proteinExistence type="inferred from homology"/>
<evidence type="ECO:0000256" key="11">
    <source>
        <dbReference type="ARBA" id="ARBA00023146"/>
    </source>
</evidence>
<evidence type="ECO:0000256" key="13">
    <source>
        <dbReference type="HAMAP-Rule" id="MF_00184"/>
    </source>
</evidence>
<dbReference type="InterPro" id="IPR002314">
    <property type="entry name" value="aa-tRNA-synt_IIb"/>
</dbReference>
<dbReference type="HAMAP" id="MF_00184">
    <property type="entry name" value="Thr_tRNA_synth"/>
    <property type="match status" value="1"/>
</dbReference>
<dbReference type="InterPro" id="IPR047246">
    <property type="entry name" value="ThrRS_anticodon"/>
</dbReference>
<dbReference type="Gene3D" id="3.40.50.800">
    <property type="entry name" value="Anticodon-binding domain"/>
    <property type="match status" value="1"/>
</dbReference>
<dbReference type="GO" id="GO:0000049">
    <property type="term" value="F:tRNA binding"/>
    <property type="evidence" value="ECO:0007669"/>
    <property type="project" value="UniProtKB-KW"/>
</dbReference>
<dbReference type="GO" id="GO:0006435">
    <property type="term" value="P:threonyl-tRNA aminoacylation"/>
    <property type="evidence" value="ECO:0007669"/>
    <property type="project" value="UniProtKB-UniRule"/>
</dbReference>
<dbReference type="SMART" id="SM00863">
    <property type="entry name" value="tRNA_SAD"/>
    <property type="match status" value="1"/>
</dbReference>
<keyword evidence="3 13" id="KW-0820">tRNA-binding</keyword>
<dbReference type="InterPro" id="IPR006195">
    <property type="entry name" value="aa-tRNA-synth_II"/>
</dbReference>
<dbReference type="InterPro" id="IPR045864">
    <property type="entry name" value="aa-tRNA-synth_II/BPL/LPL"/>
</dbReference>
<comment type="subcellular location">
    <subcellularLocation>
        <location evidence="13">Cytoplasm</location>
    </subcellularLocation>
</comment>
<dbReference type="NCBIfam" id="TIGR00418">
    <property type="entry name" value="thrS"/>
    <property type="match status" value="1"/>
</dbReference>
<evidence type="ECO:0000256" key="7">
    <source>
        <dbReference type="ARBA" id="ARBA00022833"/>
    </source>
</evidence>
<gene>
    <name evidence="13" type="primary">thrS</name>
    <name evidence="15" type="ORF">COV07_02085</name>
</gene>
<dbReference type="InterPro" id="IPR033728">
    <property type="entry name" value="ThrRS_core"/>
</dbReference>
<dbReference type="InterPro" id="IPR012947">
    <property type="entry name" value="tRNA_SAD"/>
</dbReference>